<dbReference type="Pfam" id="PF00176">
    <property type="entry name" value="SNF2-rel_dom"/>
    <property type="match status" value="1"/>
</dbReference>
<dbReference type="Gene3D" id="3.40.50.10810">
    <property type="entry name" value="Tandem AAA-ATPase domain"/>
    <property type="match status" value="1"/>
</dbReference>
<dbReference type="InterPro" id="IPR027417">
    <property type="entry name" value="P-loop_NTPase"/>
</dbReference>
<dbReference type="Proteomes" id="UP000308489">
    <property type="component" value="Chromosome 1"/>
</dbReference>
<evidence type="ECO:0000313" key="7">
    <source>
        <dbReference type="Proteomes" id="UP000308489"/>
    </source>
</evidence>
<dbReference type="FunFam" id="3.40.50.10810:FF:000054">
    <property type="entry name" value="Helicase, Snf2 family"/>
    <property type="match status" value="1"/>
</dbReference>
<evidence type="ECO:0000259" key="5">
    <source>
        <dbReference type="PROSITE" id="PS51194"/>
    </source>
</evidence>
<keyword evidence="6" id="KW-0067">ATP-binding</keyword>
<feature type="domain" description="SWIM-type" evidence="3">
    <location>
        <begin position="57"/>
        <end position="98"/>
    </location>
</feature>
<dbReference type="Gene3D" id="3.40.50.300">
    <property type="entry name" value="P-loop containing nucleotide triphosphate hydrolases"/>
    <property type="match status" value="1"/>
</dbReference>
<dbReference type="InterPro" id="IPR038718">
    <property type="entry name" value="SNF2-like_sf"/>
</dbReference>
<keyword evidence="7" id="KW-1185">Reference proteome</keyword>
<dbReference type="InterPro" id="IPR014001">
    <property type="entry name" value="Helicase_ATP-bd"/>
</dbReference>
<keyword evidence="2" id="KW-0479">Metal-binding</keyword>
<protein>
    <submittedName>
        <fullName evidence="6">Helicase</fullName>
    </submittedName>
</protein>
<evidence type="ECO:0000259" key="3">
    <source>
        <dbReference type="PROSITE" id="PS50966"/>
    </source>
</evidence>
<dbReference type="GO" id="GO:0016787">
    <property type="term" value="F:hydrolase activity"/>
    <property type="evidence" value="ECO:0007669"/>
    <property type="project" value="UniProtKB-KW"/>
</dbReference>
<dbReference type="CDD" id="cd18793">
    <property type="entry name" value="SF2_C_SNF"/>
    <property type="match status" value="1"/>
</dbReference>
<dbReference type="InterPro" id="IPR013663">
    <property type="entry name" value="Helicase_SWF/SNF/SWI_bac"/>
</dbReference>
<keyword evidence="2" id="KW-0863">Zinc-finger</keyword>
<proteinExistence type="predicted"/>
<dbReference type="Pfam" id="PF04434">
    <property type="entry name" value="SWIM"/>
    <property type="match status" value="1"/>
</dbReference>
<feature type="domain" description="Helicase C-terminal" evidence="5">
    <location>
        <begin position="905"/>
        <end position="1059"/>
    </location>
</feature>
<keyword evidence="2" id="KW-0862">Zinc</keyword>
<gene>
    <name evidence="6" type="ORF">NCTC503_02577</name>
</gene>
<name>A0A4U9RTU6_HATHI</name>
<dbReference type="OrthoDB" id="9760715at2"/>
<evidence type="ECO:0000256" key="2">
    <source>
        <dbReference type="PROSITE-ProRule" id="PRU00325"/>
    </source>
</evidence>
<dbReference type="PROSITE" id="PS51192">
    <property type="entry name" value="HELICASE_ATP_BIND_1"/>
    <property type="match status" value="1"/>
</dbReference>
<evidence type="ECO:0000259" key="4">
    <source>
        <dbReference type="PROSITE" id="PS51192"/>
    </source>
</evidence>
<dbReference type="PANTHER" id="PTHR10799">
    <property type="entry name" value="SNF2/RAD54 HELICASE FAMILY"/>
    <property type="match status" value="1"/>
</dbReference>
<dbReference type="SMART" id="SM00490">
    <property type="entry name" value="HELICc"/>
    <property type="match status" value="1"/>
</dbReference>
<dbReference type="SMART" id="SM00487">
    <property type="entry name" value="DEXDc"/>
    <property type="match status" value="1"/>
</dbReference>
<dbReference type="CDD" id="cd18012">
    <property type="entry name" value="DEXQc_arch_SWI2_SNF2"/>
    <property type="match status" value="1"/>
</dbReference>
<reference evidence="6 7" key="1">
    <citation type="submission" date="2019-05" db="EMBL/GenBank/DDBJ databases">
        <authorList>
            <consortium name="Pathogen Informatics"/>
        </authorList>
    </citation>
    <scope>NUCLEOTIDE SEQUENCE [LARGE SCALE GENOMIC DNA]</scope>
    <source>
        <strain evidence="6 7">NCTC503</strain>
    </source>
</reference>
<dbReference type="PROSITE" id="PS50966">
    <property type="entry name" value="ZF_SWIM"/>
    <property type="match status" value="1"/>
</dbReference>
<dbReference type="InterPro" id="IPR000330">
    <property type="entry name" value="SNF2_N"/>
</dbReference>
<dbReference type="InterPro" id="IPR001650">
    <property type="entry name" value="Helicase_C-like"/>
</dbReference>
<evidence type="ECO:0000256" key="1">
    <source>
        <dbReference type="ARBA" id="ARBA00022801"/>
    </source>
</evidence>
<dbReference type="EMBL" id="LR590481">
    <property type="protein sequence ID" value="VTQ95745.1"/>
    <property type="molecule type" value="Genomic_DNA"/>
</dbReference>
<sequence>MALINTGSIKEYCDIFTYKKGEQYYEEDYVLDVDIQTIEKLNHVSTMVVSATGYNEYNVSFDVKEDGETIENYKCTCAHFNKKPVVCKHVVAAYLKTINEYTFLKEDILNDLLDLYKKPLRLNKTNKKVLNLEISLKNSYNRESQNSLNLKVGLGKQYVVKNIKDFLKVFYFKQSLEFGKGFILDFQSQEFSKEDNKILDFLVEVLEIEESISSNYNIFSANKSLFSGKNLYLLDPQFKRFMALLGDKTFLLELPIGTYENVSFKKDEHIEFCIEKENHIINLYHKNNSVPFPLTRDMEYFFYKGNVCTLNEEKKKFYIPLYKTMIENKGCRLEINEGHKSDFASFVLPKIKILGDIEVKEELREEFYVEDLRVKLYLDKENNKIILKLKFNYGEVEIDPFSREEVRDERGILMRNIDEEIKVIDIISSLDFIEYDSSFILEHEEKIVEFLVEGMEKLPEEWELFYSESFKSSKVYNSQSYRCSLRLNKEDMLEFSFDIKGVDKKELIKIFASLKEKKKYYKLDRGDIVLLNENMLKNVADILEYLDVPPEDYDKEVIKLPRFDAFYIEQKLNDVDTYVNKNREFIQLVSSLKEVKDVDYEVPREMENILRKYQVVGFKWFKTLAHYGFGGILADEMGLGKTLQTIAFLTSEKEKGTAFIICPTSLIYNWNEEIRKFSKSLKVLILDGNKKDREEKIKELKNYDVVITSYPLVRRDIDLYKEFIFSYCILDEAQYIKNASSQNAITIKEIKAKGRFALTGTPIENSLSELWSIFDFIMPSYLLTHNRFYAKYEVPISKDKNEDAQNELKNKIKPFILRRLKKDVIRELPPKIYNNALINMNEEQQKLYSSYVEVLKNELEEEIKLNGIEESKFKILGALTRLRQICCDPSVFLETYTGESSKMQYLLELLESAIEEGHNILLFSQFTSVLKNISKELKLLNIKYFYLDGAVNAQERMDLVKGFNRGEADVFLISLKAGGSGLNLTKADIVIHFDPWWNPAVEEQATDRAHRIGQKNTVQVIKLISKGTIEEKIQKLQERKKEIVNGIIGDNNMSENLLSSMKAEDLIQLFS</sequence>
<organism evidence="6 7">
    <name type="scientific">Hathewaya histolytica</name>
    <name type="common">Clostridium histolyticum</name>
    <dbReference type="NCBI Taxonomy" id="1498"/>
    <lineage>
        <taxon>Bacteria</taxon>
        <taxon>Bacillati</taxon>
        <taxon>Bacillota</taxon>
        <taxon>Clostridia</taxon>
        <taxon>Eubacteriales</taxon>
        <taxon>Clostridiaceae</taxon>
        <taxon>Hathewaya</taxon>
    </lineage>
</organism>
<dbReference type="GO" id="GO:0004386">
    <property type="term" value="F:helicase activity"/>
    <property type="evidence" value="ECO:0007669"/>
    <property type="project" value="UniProtKB-KW"/>
</dbReference>
<feature type="domain" description="Helicase ATP-binding" evidence="4">
    <location>
        <begin position="622"/>
        <end position="780"/>
    </location>
</feature>
<dbReference type="InterPro" id="IPR007527">
    <property type="entry name" value="Znf_SWIM"/>
</dbReference>
<dbReference type="Pfam" id="PF08455">
    <property type="entry name" value="SNF2_assoc"/>
    <property type="match status" value="1"/>
</dbReference>
<keyword evidence="6" id="KW-0547">Nucleotide-binding</keyword>
<dbReference type="FunFam" id="3.40.50.300:FF:000533">
    <property type="entry name" value="Helicase, Snf2 family"/>
    <property type="match status" value="1"/>
</dbReference>
<dbReference type="GO" id="GO:0005524">
    <property type="term" value="F:ATP binding"/>
    <property type="evidence" value="ECO:0007669"/>
    <property type="project" value="InterPro"/>
</dbReference>
<keyword evidence="6" id="KW-0347">Helicase</keyword>
<evidence type="ECO:0000313" key="6">
    <source>
        <dbReference type="EMBL" id="VTQ95745.1"/>
    </source>
</evidence>
<dbReference type="GO" id="GO:0008270">
    <property type="term" value="F:zinc ion binding"/>
    <property type="evidence" value="ECO:0007669"/>
    <property type="project" value="UniProtKB-KW"/>
</dbReference>
<dbReference type="RefSeq" id="WP_138211073.1">
    <property type="nucleotide sequence ID" value="NZ_CBCRUQ010000006.1"/>
</dbReference>
<dbReference type="AlphaFoldDB" id="A0A4U9RTU6"/>
<dbReference type="Pfam" id="PF00271">
    <property type="entry name" value="Helicase_C"/>
    <property type="match status" value="1"/>
</dbReference>
<dbReference type="SUPFAM" id="SSF52540">
    <property type="entry name" value="P-loop containing nucleoside triphosphate hydrolases"/>
    <property type="match status" value="2"/>
</dbReference>
<dbReference type="PROSITE" id="PS51194">
    <property type="entry name" value="HELICASE_CTER"/>
    <property type="match status" value="1"/>
</dbReference>
<dbReference type="InterPro" id="IPR049730">
    <property type="entry name" value="SNF2/RAD54-like_C"/>
</dbReference>
<keyword evidence="1" id="KW-0378">Hydrolase</keyword>
<dbReference type="KEGG" id="hhw:NCTC503_02577"/>
<accession>A0A4U9RTU6</accession>